<dbReference type="SUPFAM" id="SSF52821">
    <property type="entry name" value="Rhodanese/Cell cycle control phosphatase"/>
    <property type="match status" value="1"/>
</dbReference>
<keyword evidence="2 4" id="KW-0560">Oxidoreductase</keyword>
<evidence type="ECO:0000256" key="2">
    <source>
        <dbReference type="ARBA" id="ARBA00023002"/>
    </source>
</evidence>
<dbReference type="Pfam" id="PF12368">
    <property type="entry name" value="Rhodanese_C"/>
    <property type="match status" value="1"/>
</dbReference>
<dbReference type="Gene3D" id="3.30.70.100">
    <property type="match status" value="1"/>
</dbReference>
<dbReference type="Proteomes" id="UP000031167">
    <property type="component" value="Unassembled WGS sequence"/>
</dbReference>
<dbReference type="EC" id="1.14.-.-" evidence="4"/>
<keyword evidence="6" id="KW-0808">Transferase</keyword>
<dbReference type="OrthoDB" id="9778326at2"/>
<dbReference type="NCBIfam" id="NF001133">
    <property type="entry name" value="PRK00142.1-1"/>
    <property type="match status" value="1"/>
</dbReference>
<evidence type="ECO:0000256" key="3">
    <source>
        <dbReference type="ARBA" id="ARBA00045625"/>
    </source>
</evidence>
<protein>
    <recommendedName>
        <fullName evidence="4">tRNA uridine(34) hydroxylase</fullName>
        <ecNumber evidence="4">1.14.-.-</ecNumber>
    </recommendedName>
    <alternativeName>
        <fullName evidence="4">tRNA hydroxylation protein O</fullName>
    </alternativeName>
</protein>
<feature type="domain" description="Rhodanese" evidence="5">
    <location>
        <begin position="144"/>
        <end position="239"/>
    </location>
</feature>
<dbReference type="GO" id="GO:0016740">
    <property type="term" value="F:transferase activity"/>
    <property type="evidence" value="ECO:0007669"/>
    <property type="project" value="UniProtKB-KW"/>
</dbReference>
<dbReference type="PANTHER" id="PTHR43846:SF1">
    <property type="entry name" value="TRNA URIDINE(34) HYDROXYLASE"/>
    <property type="match status" value="1"/>
</dbReference>
<dbReference type="GO" id="GO:0016705">
    <property type="term" value="F:oxidoreductase activity, acting on paired donors, with incorporation or reduction of molecular oxygen"/>
    <property type="evidence" value="ECO:0007669"/>
    <property type="project" value="UniProtKB-UniRule"/>
</dbReference>
<dbReference type="Gene3D" id="3.40.250.10">
    <property type="entry name" value="Rhodanese-like domain"/>
    <property type="match status" value="1"/>
</dbReference>
<proteinExistence type="inferred from homology"/>
<comment type="caution">
    <text evidence="6">The sequence shown here is derived from an EMBL/GenBank/DDBJ whole genome shotgun (WGS) entry which is preliminary data.</text>
</comment>
<dbReference type="HAMAP" id="MF_00469">
    <property type="entry name" value="TrhO"/>
    <property type="match status" value="1"/>
</dbReference>
<accession>A0A0B4EEE7</accession>
<evidence type="ECO:0000256" key="4">
    <source>
        <dbReference type="HAMAP-Rule" id="MF_00469"/>
    </source>
</evidence>
<keyword evidence="1 4" id="KW-0819">tRNA processing</keyword>
<dbReference type="Pfam" id="PF17773">
    <property type="entry name" value="UPF0176_N"/>
    <property type="match status" value="1"/>
</dbReference>
<comment type="function">
    <text evidence="3">Catalyzes oxygen-dependent 5-hydroxyuridine (ho5U) modification at position 34 in tRNAs, the first step in 5-carboxymethoxyuridine (cmo5U) biosynthesis. May be part of an alternate pathway, which is able to bypass cmo5U biogenesis in a subset of tRNAs under aerobic conditions.</text>
</comment>
<name>A0A0B4EEE7_9FLAO</name>
<comment type="similarity">
    <text evidence="4">Belongs to the TrhO family.</text>
</comment>
<evidence type="ECO:0000313" key="7">
    <source>
        <dbReference type="Proteomes" id="UP000031167"/>
    </source>
</evidence>
<dbReference type="CDD" id="cd01518">
    <property type="entry name" value="RHOD_YceA"/>
    <property type="match status" value="1"/>
</dbReference>
<dbReference type="InterPro" id="IPR022111">
    <property type="entry name" value="Rhodanese_C"/>
</dbReference>
<dbReference type="SMART" id="SM00450">
    <property type="entry name" value="RHOD"/>
    <property type="match status" value="1"/>
</dbReference>
<dbReference type="Pfam" id="PF00581">
    <property type="entry name" value="Rhodanese"/>
    <property type="match status" value="1"/>
</dbReference>
<evidence type="ECO:0000256" key="1">
    <source>
        <dbReference type="ARBA" id="ARBA00022694"/>
    </source>
</evidence>
<dbReference type="PROSITE" id="PS50206">
    <property type="entry name" value="RHODANESE_3"/>
    <property type="match status" value="1"/>
</dbReference>
<dbReference type="NCBIfam" id="NF001135">
    <property type="entry name" value="PRK00142.1-3"/>
    <property type="match status" value="1"/>
</dbReference>
<reference evidence="6 7" key="1">
    <citation type="submission" date="2014-12" db="EMBL/GenBank/DDBJ databases">
        <title>Genome sequencing of Chryseobacterium taiwanense TPW19.</title>
        <authorList>
            <person name="Tan P.W."/>
            <person name="Chan K.-G."/>
        </authorList>
    </citation>
    <scope>NUCLEOTIDE SEQUENCE [LARGE SCALE GENOMIC DNA]</scope>
    <source>
        <strain evidence="6 7">TPW19</strain>
    </source>
</reference>
<evidence type="ECO:0000313" key="6">
    <source>
        <dbReference type="EMBL" id="KIC65028.1"/>
    </source>
</evidence>
<comment type="catalytic activity">
    <reaction evidence="4">
        <text>uridine(34) in tRNA + AH2 + O2 = 5-hydroxyuridine(34) in tRNA + A + H2O</text>
        <dbReference type="Rhea" id="RHEA:64224"/>
        <dbReference type="Rhea" id="RHEA-COMP:11727"/>
        <dbReference type="Rhea" id="RHEA-COMP:13381"/>
        <dbReference type="ChEBI" id="CHEBI:13193"/>
        <dbReference type="ChEBI" id="CHEBI:15377"/>
        <dbReference type="ChEBI" id="CHEBI:15379"/>
        <dbReference type="ChEBI" id="CHEBI:17499"/>
        <dbReference type="ChEBI" id="CHEBI:65315"/>
        <dbReference type="ChEBI" id="CHEBI:136877"/>
    </reaction>
</comment>
<dbReference type="AlphaFoldDB" id="A0A0B4EEE7"/>
<dbReference type="InterPro" id="IPR001763">
    <property type="entry name" value="Rhodanese-like_dom"/>
</dbReference>
<organism evidence="6 7">
    <name type="scientific">Chryseobacterium taiwanense</name>
    <dbReference type="NCBI Taxonomy" id="363331"/>
    <lineage>
        <taxon>Bacteria</taxon>
        <taxon>Pseudomonadati</taxon>
        <taxon>Bacteroidota</taxon>
        <taxon>Flavobacteriia</taxon>
        <taxon>Flavobacteriales</taxon>
        <taxon>Weeksellaceae</taxon>
        <taxon>Chryseobacterium group</taxon>
        <taxon>Chryseobacterium</taxon>
    </lineage>
</organism>
<dbReference type="RefSeq" id="WP_039363975.1">
    <property type="nucleotide sequence ID" value="NZ_JWTA01000001.1"/>
</dbReference>
<evidence type="ECO:0000259" key="5">
    <source>
        <dbReference type="PROSITE" id="PS50206"/>
    </source>
</evidence>
<dbReference type="PANTHER" id="PTHR43846">
    <property type="entry name" value="UPF0176 PROTEIN YCEA"/>
    <property type="match status" value="1"/>
</dbReference>
<dbReference type="GO" id="GO:0006400">
    <property type="term" value="P:tRNA modification"/>
    <property type="evidence" value="ECO:0007669"/>
    <property type="project" value="UniProtKB-UniRule"/>
</dbReference>
<keyword evidence="7" id="KW-1185">Reference proteome</keyword>
<dbReference type="InterPro" id="IPR020936">
    <property type="entry name" value="TrhO"/>
</dbReference>
<dbReference type="InterPro" id="IPR036873">
    <property type="entry name" value="Rhodanese-like_dom_sf"/>
</dbReference>
<sequence length="455" mass="51838">MQLYNTLSAEERAQLIDEAGKERLTLSFYAYAKIEDPKKFRDDLFIAWNALDALGRIYVAHEGINAQMSVPADQFDAFRETLEVYDFMKGIRLNVAVEQDNHSFLKLTIKVRHKIVADGLNDETFDVTNKGIHLKAQEFNDMLDDPNTIVVDFRNHYESEVGHFEGAITPDVENFRESLPIINDQLQDFKEDKNLLMYCTGGIRCEKASAYFKHQGFKNVFQLEGGIIEYTRQIKEEGIKSKFIGKNFVFDHRLGERITDDIISQCHQCGKPCDNHTNCANDACHLLFIQCDECKAIMENTCSTECHETIHLSWDEQVKLRKGLQVGNKVFRKGKSDALKFKNSGDLSTQTLAKAAQAETKDIRQKIKVKKTLIGKAEHYYSKSKIAQFLIENKELSVGDKVLISGPTTGDQEVTITQIFVNGDFSDTAKVGDQITFELPFRVRLSDKLYKILEA</sequence>
<gene>
    <name evidence="4" type="primary">trhO</name>
    <name evidence="6" type="ORF">RM51_00845</name>
</gene>
<dbReference type="EMBL" id="JWTA01000001">
    <property type="protein sequence ID" value="KIC65028.1"/>
    <property type="molecule type" value="Genomic_DNA"/>
</dbReference>
<dbReference type="InterPro" id="IPR040503">
    <property type="entry name" value="TRHO_N"/>
</dbReference>